<sequence>MTADLAIEYIARRMAELCREDYHLRFRHLRLQPGEQRNLAAHTDLFLLVEPPASVRVESDVGIFDTSEDGANELQYEHQGNIQVTNLSVFASHVRFIQVIPKAN</sequence>
<dbReference type="EMBL" id="BMJC01000001">
    <property type="protein sequence ID" value="GGA89959.1"/>
    <property type="molecule type" value="Genomic_DNA"/>
</dbReference>
<reference evidence="1" key="1">
    <citation type="journal article" date="2014" name="Int. J. Syst. Evol. Microbiol.">
        <title>Complete genome sequence of Corynebacterium casei LMG S-19264T (=DSM 44701T), isolated from a smear-ripened cheese.</title>
        <authorList>
            <consortium name="US DOE Joint Genome Institute (JGI-PGF)"/>
            <person name="Walter F."/>
            <person name="Albersmeier A."/>
            <person name="Kalinowski J."/>
            <person name="Ruckert C."/>
        </authorList>
    </citation>
    <scope>NUCLEOTIDE SEQUENCE</scope>
    <source>
        <strain evidence="1">CGMCC 1.15448</strain>
    </source>
</reference>
<proteinExistence type="predicted"/>
<dbReference type="Proteomes" id="UP000607559">
    <property type="component" value="Unassembled WGS sequence"/>
</dbReference>
<evidence type="ECO:0000313" key="1">
    <source>
        <dbReference type="EMBL" id="GGA89959.1"/>
    </source>
</evidence>
<keyword evidence="2" id="KW-1185">Reference proteome</keyword>
<name>A0A8J2UA73_9BACT</name>
<protein>
    <submittedName>
        <fullName evidence="1">Uncharacterized protein</fullName>
    </submittedName>
</protein>
<accession>A0A8J2UA73</accession>
<evidence type="ECO:0000313" key="2">
    <source>
        <dbReference type="Proteomes" id="UP000607559"/>
    </source>
</evidence>
<gene>
    <name evidence="1" type="ORF">GCM10011511_11510</name>
</gene>
<dbReference type="RefSeq" id="WP_188929422.1">
    <property type="nucleotide sequence ID" value="NZ_BMJC01000001.1"/>
</dbReference>
<organism evidence="1 2">
    <name type="scientific">Puia dinghuensis</name>
    <dbReference type="NCBI Taxonomy" id="1792502"/>
    <lineage>
        <taxon>Bacteria</taxon>
        <taxon>Pseudomonadati</taxon>
        <taxon>Bacteroidota</taxon>
        <taxon>Chitinophagia</taxon>
        <taxon>Chitinophagales</taxon>
        <taxon>Chitinophagaceae</taxon>
        <taxon>Puia</taxon>
    </lineage>
</organism>
<reference evidence="1" key="2">
    <citation type="submission" date="2020-09" db="EMBL/GenBank/DDBJ databases">
        <authorList>
            <person name="Sun Q."/>
            <person name="Zhou Y."/>
        </authorList>
    </citation>
    <scope>NUCLEOTIDE SEQUENCE</scope>
    <source>
        <strain evidence="1">CGMCC 1.15448</strain>
    </source>
</reference>
<comment type="caution">
    <text evidence="1">The sequence shown here is derived from an EMBL/GenBank/DDBJ whole genome shotgun (WGS) entry which is preliminary data.</text>
</comment>
<dbReference type="AlphaFoldDB" id="A0A8J2UA73"/>